<dbReference type="Proteomes" id="UP000316181">
    <property type="component" value="Unassembled WGS sequence"/>
</dbReference>
<accession>A0A542SPY3</accession>
<protein>
    <recommendedName>
        <fullName evidence="3 13">DNA replication and repair protein RecF</fullName>
    </recommendedName>
</protein>
<name>A0A542SPY3_9MICO</name>
<dbReference type="GO" id="GO:0006260">
    <property type="term" value="P:DNA replication"/>
    <property type="evidence" value="ECO:0007669"/>
    <property type="project" value="UniProtKB-UniRule"/>
</dbReference>
<dbReference type="InterPro" id="IPR042174">
    <property type="entry name" value="RecF_2"/>
</dbReference>
<dbReference type="EMBL" id="VFNV01000001">
    <property type="protein sequence ID" value="TQK76680.1"/>
    <property type="molecule type" value="Genomic_DNA"/>
</dbReference>
<dbReference type="RefSeq" id="WP_142112122.1">
    <property type="nucleotide sequence ID" value="NZ_BAAATB010000002.1"/>
</dbReference>
<evidence type="ECO:0000256" key="10">
    <source>
        <dbReference type="ARBA" id="ARBA00023204"/>
    </source>
</evidence>
<keyword evidence="4 13" id="KW-0963">Cytoplasm</keyword>
<keyword evidence="17" id="KW-1185">Reference proteome</keyword>
<dbReference type="PANTHER" id="PTHR32182">
    <property type="entry name" value="DNA REPLICATION AND REPAIR PROTEIN RECF"/>
    <property type="match status" value="1"/>
</dbReference>
<evidence type="ECO:0000256" key="6">
    <source>
        <dbReference type="ARBA" id="ARBA00022741"/>
    </source>
</evidence>
<dbReference type="PANTHER" id="PTHR32182:SF0">
    <property type="entry name" value="DNA REPLICATION AND REPAIR PROTEIN RECF"/>
    <property type="match status" value="1"/>
</dbReference>
<dbReference type="GO" id="GO:0000731">
    <property type="term" value="P:DNA synthesis involved in DNA repair"/>
    <property type="evidence" value="ECO:0007669"/>
    <property type="project" value="TreeGrafter"/>
</dbReference>
<dbReference type="PROSITE" id="PS00618">
    <property type="entry name" value="RECF_2"/>
    <property type="match status" value="1"/>
</dbReference>
<evidence type="ECO:0000256" key="1">
    <source>
        <dbReference type="ARBA" id="ARBA00004496"/>
    </source>
</evidence>
<dbReference type="GO" id="GO:0009432">
    <property type="term" value="P:SOS response"/>
    <property type="evidence" value="ECO:0007669"/>
    <property type="project" value="UniProtKB-UniRule"/>
</dbReference>
<dbReference type="PROSITE" id="PS00617">
    <property type="entry name" value="RECF_1"/>
    <property type="match status" value="1"/>
</dbReference>
<dbReference type="InterPro" id="IPR018078">
    <property type="entry name" value="DNA-binding_RecF_CS"/>
</dbReference>
<keyword evidence="10 13" id="KW-0234">DNA repair</keyword>
<evidence type="ECO:0000256" key="14">
    <source>
        <dbReference type="RuleBase" id="RU000578"/>
    </source>
</evidence>
<dbReference type="Gene3D" id="1.20.1050.90">
    <property type="entry name" value="RecF/RecN/SMC, N-terminal domain"/>
    <property type="match status" value="1"/>
</dbReference>
<keyword evidence="6 13" id="KW-0547">Nucleotide-binding</keyword>
<dbReference type="GO" id="GO:0006302">
    <property type="term" value="P:double-strand break repair"/>
    <property type="evidence" value="ECO:0007669"/>
    <property type="project" value="TreeGrafter"/>
</dbReference>
<comment type="caution">
    <text evidence="16">The sequence shown here is derived from an EMBL/GenBank/DDBJ whole genome shotgun (WGS) entry which is preliminary data.</text>
</comment>
<evidence type="ECO:0000256" key="5">
    <source>
        <dbReference type="ARBA" id="ARBA00022705"/>
    </source>
</evidence>
<dbReference type="Pfam" id="PF02463">
    <property type="entry name" value="SMC_N"/>
    <property type="match status" value="1"/>
</dbReference>
<evidence type="ECO:0000256" key="11">
    <source>
        <dbReference type="ARBA" id="ARBA00023236"/>
    </source>
</evidence>
<evidence type="ECO:0000256" key="8">
    <source>
        <dbReference type="ARBA" id="ARBA00022840"/>
    </source>
</evidence>
<evidence type="ECO:0000259" key="15">
    <source>
        <dbReference type="Pfam" id="PF02463"/>
    </source>
</evidence>
<evidence type="ECO:0000256" key="13">
    <source>
        <dbReference type="HAMAP-Rule" id="MF_00365"/>
    </source>
</evidence>
<organism evidence="16 17">
    <name type="scientific">Rarobacter incanus</name>
    <dbReference type="NCBI Taxonomy" id="153494"/>
    <lineage>
        <taxon>Bacteria</taxon>
        <taxon>Bacillati</taxon>
        <taxon>Actinomycetota</taxon>
        <taxon>Actinomycetes</taxon>
        <taxon>Micrococcales</taxon>
        <taxon>Rarobacteraceae</taxon>
        <taxon>Rarobacter</taxon>
    </lineage>
</organism>
<evidence type="ECO:0000256" key="7">
    <source>
        <dbReference type="ARBA" id="ARBA00022763"/>
    </source>
</evidence>
<evidence type="ECO:0000256" key="9">
    <source>
        <dbReference type="ARBA" id="ARBA00023125"/>
    </source>
</evidence>
<keyword evidence="7 13" id="KW-0227">DNA damage</keyword>
<dbReference type="AlphaFoldDB" id="A0A542SPY3"/>
<gene>
    <name evidence="13" type="primary">recF</name>
    <name evidence="16" type="ORF">FB389_1370</name>
</gene>
<comment type="subcellular location">
    <subcellularLocation>
        <location evidence="1 13 14">Cytoplasm</location>
    </subcellularLocation>
</comment>
<sequence length="399" mass="43680">MYVSHLSLSDFRNYHHVDLEFDPGVNALVGPNGQGKTNIVEAVGYLATLASHRVAGDAPLLRAGAERAVIRSRIVRGDRASTAEVEILPGKSNRARINRGSVVRAKDILGLVHAVTFAPEDLALVKGDPNERRVFLDRLSVQLVPRFVGVLGDYERVLRQRNTLLKSAGPRRRSPDKGADDLRTLDVWDAKLAQLGGQITELRHAIVRHLHPYLVAAYDQVSSSQGTAHAQYRSGLDAHGDAGDELFRANEVSASMVEARMLDALTRVRPKELERGVTLVGPHRDEVALTIDDLAVKTHASHGESWSMALALRLASYDLLTQGSIGGDHSWSPWGQDAEPVMILDDVFAELDARRRARLVERVARAKQVLITAAVAQDIPGELEGARFDVMAAEVNRVI</sequence>
<keyword evidence="9 13" id="KW-0238">DNA-binding</keyword>
<dbReference type="GO" id="GO:0003697">
    <property type="term" value="F:single-stranded DNA binding"/>
    <property type="evidence" value="ECO:0007669"/>
    <property type="project" value="UniProtKB-UniRule"/>
</dbReference>
<evidence type="ECO:0000256" key="12">
    <source>
        <dbReference type="ARBA" id="ARBA00025401"/>
    </source>
</evidence>
<evidence type="ECO:0000256" key="2">
    <source>
        <dbReference type="ARBA" id="ARBA00008016"/>
    </source>
</evidence>
<evidence type="ECO:0000256" key="3">
    <source>
        <dbReference type="ARBA" id="ARBA00020170"/>
    </source>
</evidence>
<feature type="domain" description="RecF/RecN/SMC N-terminal" evidence="15">
    <location>
        <begin position="2"/>
        <end position="374"/>
    </location>
</feature>
<proteinExistence type="inferred from homology"/>
<comment type="function">
    <text evidence="12 13 14">The RecF protein is involved in DNA metabolism; it is required for DNA replication and normal SOS inducibility. RecF binds preferentially to single-stranded, linear DNA. It also seems to bind ATP.</text>
</comment>
<dbReference type="InterPro" id="IPR001238">
    <property type="entry name" value="DNA-binding_RecF"/>
</dbReference>
<dbReference type="OrthoDB" id="9803889at2"/>
<dbReference type="InterPro" id="IPR027417">
    <property type="entry name" value="P-loop_NTPase"/>
</dbReference>
<dbReference type="GO" id="GO:0005524">
    <property type="term" value="F:ATP binding"/>
    <property type="evidence" value="ECO:0007669"/>
    <property type="project" value="UniProtKB-UniRule"/>
</dbReference>
<feature type="binding site" evidence="13">
    <location>
        <begin position="30"/>
        <end position="37"/>
    </location>
    <ligand>
        <name>ATP</name>
        <dbReference type="ChEBI" id="CHEBI:30616"/>
    </ligand>
</feature>
<dbReference type="Gene3D" id="3.40.50.300">
    <property type="entry name" value="P-loop containing nucleotide triphosphate hydrolases"/>
    <property type="match status" value="1"/>
</dbReference>
<evidence type="ECO:0000313" key="17">
    <source>
        <dbReference type="Proteomes" id="UP000316181"/>
    </source>
</evidence>
<dbReference type="HAMAP" id="MF_00365">
    <property type="entry name" value="RecF"/>
    <property type="match status" value="1"/>
</dbReference>
<dbReference type="NCBIfam" id="TIGR00611">
    <property type="entry name" value="recf"/>
    <property type="match status" value="1"/>
</dbReference>
<dbReference type="SUPFAM" id="SSF52540">
    <property type="entry name" value="P-loop containing nucleoside triphosphate hydrolases"/>
    <property type="match status" value="1"/>
</dbReference>
<dbReference type="GO" id="GO:0005737">
    <property type="term" value="C:cytoplasm"/>
    <property type="evidence" value="ECO:0007669"/>
    <property type="project" value="UniProtKB-SubCell"/>
</dbReference>
<reference evidence="16 17" key="1">
    <citation type="submission" date="2019-06" db="EMBL/GenBank/DDBJ databases">
        <title>Sequencing the genomes of 1000 actinobacteria strains.</title>
        <authorList>
            <person name="Klenk H.-P."/>
        </authorList>
    </citation>
    <scope>NUCLEOTIDE SEQUENCE [LARGE SCALE GENOMIC DNA]</scope>
    <source>
        <strain evidence="16 17">DSM 10596</strain>
    </source>
</reference>
<dbReference type="InterPro" id="IPR003395">
    <property type="entry name" value="RecF/RecN/SMC_N"/>
</dbReference>
<evidence type="ECO:0000256" key="4">
    <source>
        <dbReference type="ARBA" id="ARBA00022490"/>
    </source>
</evidence>
<keyword evidence="5 13" id="KW-0235">DNA replication</keyword>
<keyword evidence="11 13" id="KW-0742">SOS response</keyword>
<evidence type="ECO:0000313" key="16">
    <source>
        <dbReference type="EMBL" id="TQK76680.1"/>
    </source>
</evidence>
<comment type="similarity">
    <text evidence="2 13 14">Belongs to the RecF family.</text>
</comment>
<keyword evidence="8 13" id="KW-0067">ATP-binding</keyword>